<keyword evidence="2" id="KW-1185">Reference proteome</keyword>
<evidence type="ECO:0000313" key="1">
    <source>
        <dbReference type="EMBL" id="KAH7928916.1"/>
    </source>
</evidence>
<evidence type="ECO:0000313" key="2">
    <source>
        <dbReference type="Proteomes" id="UP000790709"/>
    </source>
</evidence>
<proteinExistence type="predicted"/>
<dbReference type="EMBL" id="MU266347">
    <property type="protein sequence ID" value="KAH7928916.1"/>
    <property type="molecule type" value="Genomic_DNA"/>
</dbReference>
<gene>
    <name evidence="1" type="ORF">BV22DRAFT_1126138</name>
</gene>
<accession>A0ACB8BTR0</accession>
<protein>
    <submittedName>
        <fullName evidence="1">General substrate transporter</fullName>
    </submittedName>
</protein>
<sequence length="502" mass="54962">MFPLASRLITSSTNGYDGSMMNGLQSLTQWNAAFDYPNGGKLGLLNAIQNIGSLAGLPFTPYASDGFGRRFSVVFGAILMVIATAIQTASQSVNMFIGARFLIGFGLTFASNAAPLLVTEIAFPSHRAQATALYNTMYFLGSIIAAWTTFGTFNIASSWAWRAPSALQGLPSVIQIFLLWFVPESPRWLIGKGREEEARRTLAYYHADGNEQDPLVEYEFEEIKTAIALDRDVSANIGWASLIRSPGNRRRLRVIIAIAFFSQWSGNGLTSYYLNKVFDDIGITNPTTQLLVNGLLSIWSLVVGLTGSLLCDKAGRRTIFLTSVIGMIVFWTLQTACFAVDSQTGNLAAGHAVIVMIFVRCTGLLAVLTRMHDRIDGCAFVPLNVAYAVEVLPFSIRAKGFTVFSFTISISLIFNQYVNPIALAAIGWKYYLVYLFWLCFEAVFIYFYVVETKNRTLEETAAIFDGDATVAQIAGVATSAGSGAPSNEKMEDVTKSEIEHTL</sequence>
<dbReference type="Proteomes" id="UP000790709">
    <property type="component" value="Unassembled WGS sequence"/>
</dbReference>
<organism evidence="1 2">
    <name type="scientific">Leucogyrophana mollusca</name>
    <dbReference type="NCBI Taxonomy" id="85980"/>
    <lineage>
        <taxon>Eukaryota</taxon>
        <taxon>Fungi</taxon>
        <taxon>Dikarya</taxon>
        <taxon>Basidiomycota</taxon>
        <taxon>Agaricomycotina</taxon>
        <taxon>Agaricomycetes</taxon>
        <taxon>Agaricomycetidae</taxon>
        <taxon>Boletales</taxon>
        <taxon>Boletales incertae sedis</taxon>
        <taxon>Leucogyrophana</taxon>
    </lineage>
</organism>
<reference evidence="1" key="1">
    <citation type="journal article" date="2021" name="New Phytol.">
        <title>Evolutionary innovations through gain and loss of genes in the ectomycorrhizal Boletales.</title>
        <authorList>
            <person name="Wu G."/>
            <person name="Miyauchi S."/>
            <person name="Morin E."/>
            <person name="Kuo A."/>
            <person name="Drula E."/>
            <person name="Varga T."/>
            <person name="Kohler A."/>
            <person name="Feng B."/>
            <person name="Cao Y."/>
            <person name="Lipzen A."/>
            <person name="Daum C."/>
            <person name="Hundley H."/>
            <person name="Pangilinan J."/>
            <person name="Johnson J."/>
            <person name="Barry K."/>
            <person name="LaButti K."/>
            <person name="Ng V."/>
            <person name="Ahrendt S."/>
            <person name="Min B."/>
            <person name="Choi I.G."/>
            <person name="Park H."/>
            <person name="Plett J.M."/>
            <person name="Magnuson J."/>
            <person name="Spatafora J.W."/>
            <person name="Nagy L.G."/>
            <person name="Henrissat B."/>
            <person name="Grigoriev I.V."/>
            <person name="Yang Z.L."/>
            <person name="Xu J."/>
            <person name="Martin F.M."/>
        </authorList>
    </citation>
    <scope>NUCLEOTIDE SEQUENCE</scope>
    <source>
        <strain evidence="1">KUC20120723A-06</strain>
    </source>
</reference>
<name>A0ACB8BTR0_9AGAM</name>
<comment type="caution">
    <text evidence="1">The sequence shown here is derived from an EMBL/GenBank/DDBJ whole genome shotgun (WGS) entry which is preliminary data.</text>
</comment>